<comment type="similarity">
    <text evidence="1 5">Belongs to the DNA mismatch repair MutL/HexB family.</text>
</comment>
<dbReference type="InterPro" id="IPR020568">
    <property type="entry name" value="Ribosomal_Su5_D2-typ_SF"/>
</dbReference>
<dbReference type="GO" id="GO:0004519">
    <property type="term" value="F:endonuclease activity"/>
    <property type="evidence" value="ECO:0007669"/>
    <property type="project" value="UniProtKB-KW"/>
</dbReference>
<dbReference type="SUPFAM" id="SSF118116">
    <property type="entry name" value="DNA mismatch repair protein MutL"/>
    <property type="match status" value="1"/>
</dbReference>
<dbReference type="Gene3D" id="3.30.565.10">
    <property type="entry name" value="Histidine kinase-like ATPase, C-terminal domain"/>
    <property type="match status" value="1"/>
</dbReference>
<feature type="domain" description="DNA mismatch repair protein S5" evidence="7">
    <location>
        <begin position="209"/>
        <end position="327"/>
    </location>
</feature>
<dbReference type="Gene3D" id="3.30.1370.100">
    <property type="entry name" value="MutL, C-terminal domain, regulatory subdomain"/>
    <property type="match status" value="1"/>
</dbReference>
<dbReference type="InterPro" id="IPR038973">
    <property type="entry name" value="MutL/Mlh/Pms-like"/>
</dbReference>
<keyword evidence="3 5" id="KW-0227">DNA damage</keyword>
<dbReference type="InterPro" id="IPR014790">
    <property type="entry name" value="MutL_C"/>
</dbReference>
<keyword evidence="4 5" id="KW-0234">DNA repair</keyword>
<dbReference type="NCBIfam" id="TIGR00585">
    <property type="entry name" value="mutl"/>
    <property type="match status" value="1"/>
</dbReference>
<keyword evidence="8" id="KW-0540">Nuclease</keyword>
<evidence type="ECO:0000256" key="2">
    <source>
        <dbReference type="ARBA" id="ARBA00021975"/>
    </source>
</evidence>
<dbReference type="SMART" id="SM01340">
    <property type="entry name" value="DNA_mis_repair"/>
    <property type="match status" value="1"/>
</dbReference>
<dbReference type="CDD" id="cd16926">
    <property type="entry name" value="HATPase_MutL-MLH-PMS-like"/>
    <property type="match status" value="1"/>
</dbReference>
<dbReference type="SMART" id="SM00853">
    <property type="entry name" value="MutL_C"/>
    <property type="match status" value="1"/>
</dbReference>
<evidence type="ECO:0000256" key="1">
    <source>
        <dbReference type="ARBA" id="ARBA00006082"/>
    </source>
</evidence>
<dbReference type="PROSITE" id="PS00058">
    <property type="entry name" value="DNA_MISMATCH_REPAIR_1"/>
    <property type="match status" value="1"/>
</dbReference>
<protein>
    <recommendedName>
        <fullName evidence="2 5">DNA mismatch repair protein MutL</fullName>
    </recommendedName>
</protein>
<dbReference type="InterPro" id="IPR014762">
    <property type="entry name" value="DNA_mismatch_repair_CS"/>
</dbReference>
<dbReference type="EMBL" id="JBHTMY010000003">
    <property type="protein sequence ID" value="MFD1316290.1"/>
    <property type="molecule type" value="Genomic_DNA"/>
</dbReference>
<evidence type="ECO:0000256" key="4">
    <source>
        <dbReference type="ARBA" id="ARBA00023204"/>
    </source>
</evidence>
<dbReference type="RefSeq" id="WP_377179127.1">
    <property type="nucleotide sequence ID" value="NZ_JBHTMY010000003.1"/>
</dbReference>
<dbReference type="SUPFAM" id="SSF54211">
    <property type="entry name" value="Ribosomal protein S5 domain 2-like"/>
    <property type="match status" value="1"/>
</dbReference>
<sequence>MSDIIQLLPDHVANQIAAGEVVQRPASVVKELLENAVDAKAKVISLVIKEAGRMLIQVIDDGLGMSQTDCRMAFERHATSKIRTADDLFNLHSNGFRGEALASIAAVAHVSIKTKQDNQEIGSQLVIHGGHVQSQEPIYTQKGTNIEVKNLFYNIPARRNFLKSNTIETRHIIDVFQRIALTYPHLSFSLTHNDQEIYNLKSANLKKRLVHVFGKQIDEKLIPINESTEIIKISGFVTKPSYAKKKRGEQFFFVNDRYIKSQYLDHAVHLAFENLIPSGEHPSYFLYLEVPPQSIDINIHPTKTEIKFDNEKDLYAILRATIKHSLGQYNAAPILDFNRDSNLDTPYHYQNKSIKAPSIQVDRNFNPFSNQTNVPSKKISSDWESLYIDTKREKEQERIKHIEFEYENVTQHLFDKKEQVYFKTYQLHEKYIVSAIQSGLVLIDQNAAHQRILYEDFLAKITIDGLGSQSLLFPKLIQITAADSALIQEIQSDLESSGFHFTLKKDGKLFADSIPAHIKVEQLGDFVDQLINDLKSDHPNSNISQIDTIAKSMAKSCSIKKGIKLSNKEQEDILNKLFLCKEPNYSPFGKKTYITISTTFVEEEFDS</sequence>
<dbReference type="InterPro" id="IPR013507">
    <property type="entry name" value="DNA_mismatch_S5_2-like"/>
</dbReference>
<dbReference type="Pfam" id="PF08676">
    <property type="entry name" value="MutL_C"/>
    <property type="match status" value="1"/>
</dbReference>
<evidence type="ECO:0000256" key="3">
    <source>
        <dbReference type="ARBA" id="ARBA00022763"/>
    </source>
</evidence>
<reference evidence="9" key="1">
    <citation type="journal article" date="2019" name="Int. J. Syst. Evol. Microbiol.">
        <title>The Global Catalogue of Microorganisms (GCM) 10K type strain sequencing project: providing services to taxonomists for standard genome sequencing and annotation.</title>
        <authorList>
            <consortium name="The Broad Institute Genomics Platform"/>
            <consortium name="The Broad Institute Genome Sequencing Center for Infectious Disease"/>
            <person name="Wu L."/>
            <person name="Ma J."/>
        </authorList>
    </citation>
    <scope>NUCLEOTIDE SEQUENCE [LARGE SCALE GENOMIC DNA]</scope>
    <source>
        <strain evidence="9">CCUG 61485</strain>
    </source>
</reference>
<dbReference type="CDD" id="cd00782">
    <property type="entry name" value="MutL_Trans"/>
    <property type="match status" value="1"/>
</dbReference>
<evidence type="ECO:0000259" key="7">
    <source>
        <dbReference type="SMART" id="SM01340"/>
    </source>
</evidence>
<dbReference type="Gene3D" id="3.30.230.10">
    <property type="match status" value="1"/>
</dbReference>
<dbReference type="InterPro" id="IPR014721">
    <property type="entry name" value="Ribsml_uS5_D2-typ_fold_subgr"/>
</dbReference>
<proteinExistence type="inferred from homology"/>
<dbReference type="InterPro" id="IPR020667">
    <property type="entry name" value="DNA_mismatch_repair_MutL"/>
</dbReference>
<dbReference type="Pfam" id="PF13589">
    <property type="entry name" value="HATPase_c_3"/>
    <property type="match status" value="1"/>
</dbReference>
<comment type="caution">
    <text evidence="8">The sequence shown here is derived from an EMBL/GenBank/DDBJ whole genome shotgun (WGS) entry which is preliminary data.</text>
</comment>
<keyword evidence="8" id="KW-0378">Hydrolase</keyword>
<dbReference type="Gene3D" id="3.30.1540.20">
    <property type="entry name" value="MutL, C-terminal domain, dimerisation subdomain"/>
    <property type="match status" value="1"/>
</dbReference>
<accession>A0ABW3Y4D2</accession>
<dbReference type="SUPFAM" id="SSF55874">
    <property type="entry name" value="ATPase domain of HSP90 chaperone/DNA topoisomerase II/histidine kinase"/>
    <property type="match status" value="1"/>
</dbReference>
<evidence type="ECO:0000313" key="8">
    <source>
        <dbReference type="EMBL" id="MFD1316290.1"/>
    </source>
</evidence>
<dbReference type="PANTHER" id="PTHR10073">
    <property type="entry name" value="DNA MISMATCH REPAIR PROTEIN MLH, PMS, MUTL"/>
    <property type="match status" value="1"/>
</dbReference>
<feature type="domain" description="MutL C-terminal dimerisation" evidence="6">
    <location>
        <begin position="423"/>
        <end position="565"/>
    </location>
</feature>
<evidence type="ECO:0000256" key="5">
    <source>
        <dbReference type="HAMAP-Rule" id="MF_00149"/>
    </source>
</evidence>
<evidence type="ECO:0000259" key="6">
    <source>
        <dbReference type="SMART" id="SM00853"/>
    </source>
</evidence>
<evidence type="ECO:0000313" key="9">
    <source>
        <dbReference type="Proteomes" id="UP001597201"/>
    </source>
</evidence>
<dbReference type="HAMAP" id="MF_00149">
    <property type="entry name" value="DNA_mis_repair"/>
    <property type="match status" value="1"/>
</dbReference>
<dbReference type="InterPro" id="IPR042121">
    <property type="entry name" value="MutL_C_regsub"/>
</dbReference>
<organism evidence="8 9">
    <name type="scientific">Namhaeicola litoreus</name>
    <dbReference type="NCBI Taxonomy" id="1052145"/>
    <lineage>
        <taxon>Bacteria</taxon>
        <taxon>Pseudomonadati</taxon>
        <taxon>Bacteroidota</taxon>
        <taxon>Flavobacteriia</taxon>
        <taxon>Flavobacteriales</taxon>
        <taxon>Flavobacteriaceae</taxon>
        <taxon>Namhaeicola</taxon>
    </lineage>
</organism>
<dbReference type="InterPro" id="IPR002099">
    <property type="entry name" value="MutL/Mlh/PMS"/>
</dbReference>
<comment type="function">
    <text evidence="5">This protein is involved in the repair of mismatches in DNA. It is required for dam-dependent methyl-directed DNA mismatch repair. May act as a 'molecular matchmaker', a protein that promotes the formation of a stable complex between two or more DNA-binding proteins in an ATP-dependent manner without itself being part of a final effector complex.</text>
</comment>
<dbReference type="InterPro" id="IPR042120">
    <property type="entry name" value="MutL_C_dimsub"/>
</dbReference>
<keyword evidence="9" id="KW-1185">Reference proteome</keyword>
<dbReference type="InterPro" id="IPR036890">
    <property type="entry name" value="HATPase_C_sf"/>
</dbReference>
<dbReference type="PANTHER" id="PTHR10073:SF12">
    <property type="entry name" value="DNA MISMATCH REPAIR PROTEIN MLH1"/>
    <property type="match status" value="1"/>
</dbReference>
<dbReference type="Pfam" id="PF01119">
    <property type="entry name" value="DNA_mis_repair"/>
    <property type="match status" value="1"/>
</dbReference>
<dbReference type="InterPro" id="IPR037198">
    <property type="entry name" value="MutL_C_sf"/>
</dbReference>
<keyword evidence="8" id="KW-0255">Endonuclease</keyword>
<gene>
    <name evidence="5 8" type="primary">mutL</name>
    <name evidence="8" type="ORF">ACFQ39_11735</name>
</gene>
<name>A0ABW3Y4D2_9FLAO</name>
<dbReference type="Proteomes" id="UP001597201">
    <property type="component" value="Unassembled WGS sequence"/>
</dbReference>